<dbReference type="RefSeq" id="WP_085581936.1">
    <property type="nucleotide sequence ID" value="NZ_JFKA01000003.1"/>
</dbReference>
<dbReference type="InterPro" id="IPR001387">
    <property type="entry name" value="Cro/C1-type_HTH"/>
</dbReference>
<proteinExistence type="predicted"/>
<sequence>MAKSAPIAHETVQAVFTAALRRVVGTYQSENKHITLREMAQETGIKQRTLEAYRDGECLPNGVNMLRIMAALPVSFANEVLSLAGFGGVQKLSPSETNLHLIASQAADYLQKHMEHMRDGKLDPHEIAKERDALSGLYNRLGAFLAAAAAPVDLNAARKKRGVAI</sequence>
<evidence type="ECO:0000313" key="1">
    <source>
        <dbReference type="EMBL" id="OSQ38990.1"/>
    </source>
</evidence>
<comment type="caution">
    <text evidence="1">The sequence shown here is derived from an EMBL/GenBank/DDBJ whole genome shotgun (WGS) entry which is preliminary data.</text>
</comment>
<reference evidence="1 2" key="1">
    <citation type="submission" date="2014-03" db="EMBL/GenBank/DDBJ databases">
        <title>The draft genome sequence of Thalassospira mesophila JCM 18969.</title>
        <authorList>
            <person name="Lai Q."/>
            <person name="Shao Z."/>
        </authorList>
    </citation>
    <scope>NUCLEOTIDE SEQUENCE [LARGE SCALE GENOMIC DNA]</scope>
    <source>
        <strain evidence="1 2">JCM 18969</strain>
    </source>
</reference>
<dbReference type="AlphaFoldDB" id="A0A1Y2L174"/>
<dbReference type="STRING" id="1293891.TMES_09850"/>
<dbReference type="CDD" id="cd00093">
    <property type="entry name" value="HTH_XRE"/>
    <property type="match status" value="1"/>
</dbReference>
<organism evidence="1 2">
    <name type="scientific">Thalassospira mesophila</name>
    <dbReference type="NCBI Taxonomy" id="1293891"/>
    <lineage>
        <taxon>Bacteria</taxon>
        <taxon>Pseudomonadati</taxon>
        <taxon>Pseudomonadota</taxon>
        <taxon>Alphaproteobacteria</taxon>
        <taxon>Rhodospirillales</taxon>
        <taxon>Thalassospiraceae</taxon>
        <taxon>Thalassospira</taxon>
    </lineage>
</organism>
<dbReference type="InterPro" id="IPR010982">
    <property type="entry name" value="Lambda_DNA-bd_dom_sf"/>
</dbReference>
<name>A0A1Y2L174_9PROT</name>
<gene>
    <name evidence="1" type="ORF">TMES_09850</name>
</gene>
<dbReference type="OrthoDB" id="7361474at2"/>
<dbReference type="SUPFAM" id="SSF47413">
    <property type="entry name" value="lambda repressor-like DNA-binding domains"/>
    <property type="match status" value="1"/>
</dbReference>
<dbReference type="GO" id="GO:0003677">
    <property type="term" value="F:DNA binding"/>
    <property type="evidence" value="ECO:0007669"/>
    <property type="project" value="InterPro"/>
</dbReference>
<dbReference type="Proteomes" id="UP000193391">
    <property type="component" value="Unassembled WGS sequence"/>
</dbReference>
<protein>
    <submittedName>
        <fullName evidence="1">Uncharacterized protein</fullName>
    </submittedName>
</protein>
<accession>A0A1Y2L174</accession>
<keyword evidence="2" id="KW-1185">Reference proteome</keyword>
<evidence type="ECO:0000313" key="2">
    <source>
        <dbReference type="Proteomes" id="UP000193391"/>
    </source>
</evidence>
<dbReference type="EMBL" id="JFKA01000003">
    <property type="protein sequence ID" value="OSQ38990.1"/>
    <property type="molecule type" value="Genomic_DNA"/>
</dbReference>